<dbReference type="Pfam" id="PF02518">
    <property type="entry name" value="HATPase_c"/>
    <property type="match status" value="1"/>
</dbReference>
<dbReference type="PANTHER" id="PTHR45436:SF9">
    <property type="entry name" value="SENSOR PROTEIN"/>
    <property type="match status" value="1"/>
</dbReference>
<keyword evidence="13 14" id="KW-0472">Membrane</keyword>
<evidence type="ECO:0000256" key="1">
    <source>
        <dbReference type="ARBA" id="ARBA00000085"/>
    </source>
</evidence>
<keyword evidence="9 14" id="KW-0418">Kinase</keyword>
<gene>
    <name evidence="17" type="ORF">ACFPM8_10535</name>
</gene>
<evidence type="ECO:0000256" key="5">
    <source>
        <dbReference type="ARBA" id="ARBA00022553"/>
    </source>
</evidence>
<dbReference type="PRINTS" id="PR00344">
    <property type="entry name" value="BCTRLSENSOR"/>
</dbReference>
<dbReference type="InterPro" id="IPR005467">
    <property type="entry name" value="His_kinase_dom"/>
</dbReference>
<keyword evidence="8 14" id="KW-0547">Nucleotide-binding</keyword>
<evidence type="ECO:0000256" key="12">
    <source>
        <dbReference type="ARBA" id="ARBA00023012"/>
    </source>
</evidence>
<comment type="catalytic activity">
    <reaction evidence="1 14">
        <text>ATP + protein L-histidine = ADP + protein N-phospho-L-histidine.</text>
        <dbReference type="EC" id="2.7.13.3"/>
    </reaction>
</comment>
<dbReference type="SMART" id="SM00388">
    <property type="entry name" value="HisKA"/>
    <property type="match status" value="1"/>
</dbReference>
<feature type="transmembrane region" description="Helical" evidence="14">
    <location>
        <begin position="156"/>
        <end position="180"/>
    </location>
</feature>
<dbReference type="PROSITE" id="PS50109">
    <property type="entry name" value="HIS_KIN"/>
    <property type="match status" value="1"/>
</dbReference>
<evidence type="ECO:0000259" key="15">
    <source>
        <dbReference type="PROSITE" id="PS50109"/>
    </source>
</evidence>
<organism evidence="17 18">
    <name type="scientific">Paraherbaspirillum soli</name>
    <dbReference type="NCBI Taxonomy" id="631222"/>
    <lineage>
        <taxon>Bacteria</taxon>
        <taxon>Pseudomonadati</taxon>
        <taxon>Pseudomonadota</taxon>
        <taxon>Betaproteobacteria</taxon>
        <taxon>Burkholderiales</taxon>
        <taxon>Oxalobacteraceae</taxon>
        <taxon>Paraherbaspirillum</taxon>
    </lineage>
</organism>
<dbReference type="InterPro" id="IPR036890">
    <property type="entry name" value="HATPase_C_sf"/>
</dbReference>
<dbReference type="InterPro" id="IPR006290">
    <property type="entry name" value="CztS_silS_copS"/>
</dbReference>
<evidence type="ECO:0000256" key="8">
    <source>
        <dbReference type="ARBA" id="ARBA00022741"/>
    </source>
</evidence>
<proteinExistence type="predicted"/>
<evidence type="ECO:0000256" key="14">
    <source>
        <dbReference type="RuleBase" id="RU364088"/>
    </source>
</evidence>
<protein>
    <recommendedName>
        <fullName evidence="14">Sensor protein</fullName>
        <ecNumber evidence="14">2.7.13.3</ecNumber>
    </recommendedName>
</protein>
<dbReference type="GO" id="GO:0004673">
    <property type="term" value="F:protein histidine kinase activity"/>
    <property type="evidence" value="ECO:0007669"/>
    <property type="project" value="UniProtKB-EC"/>
</dbReference>
<dbReference type="Proteomes" id="UP001596045">
    <property type="component" value="Unassembled WGS sequence"/>
</dbReference>
<dbReference type="InterPro" id="IPR003660">
    <property type="entry name" value="HAMP_dom"/>
</dbReference>
<evidence type="ECO:0000313" key="18">
    <source>
        <dbReference type="Proteomes" id="UP001596045"/>
    </source>
</evidence>
<dbReference type="Pfam" id="PF00512">
    <property type="entry name" value="HisKA"/>
    <property type="match status" value="1"/>
</dbReference>
<feature type="domain" description="HAMP" evidence="16">
    <location>
        <begin position="181"/>
        <end position="234"/>
    </location>
</feature>
<dbReference type="InterPro" id="IPR036097">
    <property type="entry name" value="HisK_dim/P_sf"/>
</dbReference>
<evidence type="ECO:0000256" key="6">
    <source>
        <dbReference type="ARBA" id="ARBA00022679"/>
    </source>
</evidence>
<sequence length="478" mass="52802">MKRSITVRLVAMFAVAALVIFSLIGAALYGVLKRELARHQQDELTTRIQDMQYMIGRAGDTERWSHVQAKLDTLTPADGSVRYWILSDDPRFQYGKDLADIDRIERNPNGIGTMVLRHREYPLHTLSKTIAPYLARPPIRLIVAVDAAPYIHTMRAFVIALVSLSLSGVLLVMLLGYWIARVGLRPLKQLSNEAQAIGPRTLSQRLHISPLPAELSDLTVAFNGALERMEGAYHQLEAFNADVAHELRTPLANLIGATQVALSRQRSAAQFEEVLQSNLEELERLRSIINDMLFLARADQGEPATSLTRTAIAQEIDKTIEFFEFVLDDAKMTVRIGGDVAAEASIETALFRRAMSNLLHNAIQHSHAGAEILVNITQQPNLIRVAVSNPGQAIAAHHLQRLFDRFYRVDPARNDQHQDQNQYHGHGLGLAIVKAIANMHGGSVFADSADGVTTIGFCIPLAQAGAGGNKQWGNETEN</sequence>
<evidence type="ECO:0000256" key="11">
    <source>
        <dbReference type="ARBA" id="ARBA00022989"/>
    </source>
</evidence>
<feature type="domain" description="Histidine kinase" evidence="15">
    <location>
        <begin position="242"/>
        <end position="463"/>
    </location>
</feature>
<dbReference type="SMART" id="SM00387">
    <property type="entry name" value="HATPase_c"/>
    <property type="match status" value="1"/>
</dbReference>
<evidence type="ECO:0000256" key="2">
    <source>
        <dbReference type="ARBA" id="ARBA00004533"/>
    </source>
</evidence>
<keyword evidence="3 14" id="KW-1003">Cell membrane</keyword>
<dbReference type="InterPro" id="IPR003594">
    <property type="entry name" value="HATPase_dom"/>
</dbReference>
<dbReference type="SUPFAM" id="SSF47384">
    <property type="entry name" value="Homodimeric domain of signal transducing histidine kinase"/>
    <property type="match status" value="1"/>
</dbReference>
<dbReference type="Gene3D" id="1.10.287.130">
    <property type="match status" value="1"/>
</dbReference>
<evidence type="ECO:0000256" key="13">
    <source>
        <dbReference type="ARBA" id="ARBA00023136"/>
    </source>
</evidence>
<keyword evidence="5" id="KW-0597">Phosphoprotein</keyword>
<name>A0ABW0M887_9BURK</name>
<dbReference type="CDD" id="cd00082">
    <property type="entry name" value="HisKA"/>
    <property type="match status" value="1"/>
</dbReference>
<keyword evidence="18" id="KW-1185">Reference proteome</keyword>
<dbReference type="CDD" id="cd00075">
    <property type="entry name" value="HATPase"/>
    <property type="match status" value="1"/>
</dbReference>
<evidence type="ECO:0000256" key="9">
    <source>
        <dbReference type="ARBA" id="ARBA00022777"/>
    </source>
</evidence>
<evidence type="ECO:0000256" key="3">
    <source>
        <dbReference type="ARBA" id="ARBA00022475"/>
    </source>
</evidence>
<keyword evidence="6 14" id="KW-0808">Transferase</keyword>
<dbReference type="Gene3D" id="6.10.340.10">
    <property type="match status" value="1"/>
</dbReference>
<keyword evidence="10 14" id="KW-0067">ATP-binding</keyword>
<evidence type="ECO:0000256" key="4">
    <source>
        <dbReference type="ARBA" id="ARBA00022519"/>
    </source>
</evidence>
<dbReference type="PROSITE" id="PS50885">
    <property type="entry name" value="HAMP"/>
    <property type="match status" value="1"/>
</dbReference>
<evidence type="ECO:0000259" key="16">
    <source>
        <dbReference type="PROSITE" id="PS50885"/>
    </source>
</evidence>
<keyword evidence="4 14" id="KW-0997">Cell inner membrane</keyword>
<dbReference type="PANTHER" id="PTHR45436">
    <property type="entry name" value="SENSOR HISTIDINE KINASE YKOH"/>
    <property type="match status" value="1"/>
</dbReference>
<dbReference type="Gene3D" id="3.30.565.10">
    <property type="entry name" value="Histidine kinase-like ATPase, C-terminal domain"/>
    <property type="match status" value="1"/>
</dbReference>
<dbReference type="CDD" id="cd06225">
    <property type="entry name" value="HAMP"/>
    <property type="match status" value="1"/>
</dbReference>
<dbReference type="RefSeq" id="WP_378997498.1">
    <property type="nucleotide sequence ID" value="NZ_JBHSMT010000014.1"/>
</dbReference>
<evidence type="ECO:0000256" key="10">
    <source>
        <dbReference type="ARBA" id="ARBA00022840"/>
    </source>
</evidence>
<accession>A0ABW0M887</accession>
<dbReference type="Pfam" id="PF00672">
    <property type="entry name" value="HAMP"/>
    <property type="match status" value="1"/>
</dbReference>
<evidence type="ECO:0000313" key="17">
    <source>
        <dbReference type="EMBL" id="MFC5474394.1"/>
    </source>
</evidence>
<dbReference type="InterPro" id="IPR003661">
    <property type="entry name" value="HisK_dim/P_dom"/>
</dbReference>
<dbReference type="InterPro" id="IPR050428">
    <property type="entry name" value="TCS_sensor_his_kinase"/>
</dbReference>
<feature type="transmembrane region" description="Helical" evidence="14">
    <location>
        <begin position="6"/>
        <end position="32"/>
    </location>
</feature>
<reference evidence="18" key="1">
    <citation type="journal article" date="2019" name="Int. J. Syst. Evol. Microbiol.">
        <title>The Global Catalogue of Microorganisms (GCM) 10K type strain sequencing project: providing services to taxonomists for standard genome sequencing and annotation.</title>
        <authorList>
            <consortium name="The Broad Institute Genomics Platform"/>
            <consortium name="The Broad Institute Genome Sequencing Center for Infectious Disease"/>
            <person name="Wu L."/>
            <person name="Ma J."/>
        </authorList>
    </citation>
    <scope>NUCLEOTIDE SEQUENCE [LARGE SCALE GENOMIC DNA]</scope>
    <source>
        <strain evidence="18">JCM 17066</strain>
    </source>
</reference>
<keyword evidence="12 14" id="KW-0902">Two-component regulatory system</keyword>
<evidence type="ECO:0000256" key="7">
    <source>
        <dbReference type="ARBA" id="ARBA00022692"/>
    </source>
</evidence>
<dbReference type="NCBIfam" id="TIGR01386">
    <property type="entry name" value="cztS_silS_copS"/>
    <property type="match status" value="1"/>
</dbReference>
<dbReference type="SUPFAM" id="SSF55874">
    <property type="entry name" value="ATPase domain of HSP90 chaperone/DNA topoisomerase II/histidine kinase"/>
    <property type="match status" value="1"/>
</dbReference>
<keyword evidence="7 14" id="KW-0812">Transmembrane</keyword>
<dbReference type="InterPro" id="IPR004358">
    <property type="entry name" value="Sig_transdc_His_kin-like_C"/>
</dbReference>
<dbReference type="EC" id="2.7.13.3" evidence="14"/>
<comment type="subcellular location">
    <subcellularLocation>
        <location evidence="2 14">Cell inner membrane</location>
    </subcellularLocation>
</comment>
<comment type="function">
    <text evidence="14">Member of a two-component regulatory system.</text>
</comment>
<keyword evidence="11 14" id="KW-1133">Transmembrane helix</keyword>
<dbReference type="SMART" id="SM00304">
    <property type="entry name" value="HAMP"/>
    <property type="match status" value="1"/>
</dbReference>
<comment type="caution">
    <text evidence="17">The sequence shown here is derived from an EMBL/GenBank/DDBJ whole genome shotgun (WGS) entry which is preliminary data.</text>
</comment>
<dbReference type="EMBL" id="JBHSMT010000014">
    <property type="protein sequence ID" value="MFC5474394.1"/>
    <property type="molecule type" value="Genomic_DNA"/>
</dbReference>